<dbReference type="RefSeq" id="WP_090259818.1">
    <property type="nucleotide sequence ID" value="NZ_FOIR01000003.1"/>
</dbReference>
<dbReference type="InterPro" id="IPR038231">
    <property type="entry name" value="MepB-like_sf"/>
</dbReference>
<reference evidence="2" key="1">
    <citation type="submission" date="2016-10" db="EMBL/GenBank/DDBJ databases">
        <authorList>
            <person name="Varghese N."/>
            <person name="Submissions S."/>
        </authorList>
    </citation>
    <scope>NUCLEOTIDE SEQUENCE [LARGE SCALE GENOMIC DNA]</scope>
    <source>
        <strain evidence="2">CGMCC 1.12402</strain>
    </source>
</reference>
<dbReference type="Proteomes" id="UP000199437">
    <property type="component" value="Unassembled WGS sequence"/>
</dbReference>
<protein>
    <recommendedName>
        <fullName evidence="3">MepB protein</fullName>
    </recommendedName>
</protein>
<dbReference type="GeneID" id="99987929"/>
<proteinExistence type="predicted"/>
<dbReference type="Pfam" id="PF08877">
    <property type="entry name" value="MepB-like"/>
    <property type="match status" value="1"/>
</dbReference>
<dbReference type="AlphaFoldDB" id="A0A1I0R8Z9"/>
<evidence type="ECO:0008006" key="3">
    <source>
        <dbReference type="Google" id="ProtNLM"/>
    </source>
</evidence>
<accession>A0A1I0R8Z9</accession>
<dbReference type="EMBL" id="FOIR01000003">
    <property type="protein sequence ID" value="SEW37023.1"/>
    <property type="molecule type" value="Genomic_DNA"/>
</dbReference>
<keyword evidence="2" id="KW-1185">Reference proteome</keyword>
<dbReference type="InterPro" id="IPR011235">
    <property type="entry name" value="MepB-like"/>
</dbReference>
<dbReference type="STRING" id="1267423.SAMN05216290_3251"/>
<gene>
    <name evidence="1" type="ORF">SAMN05216290_3251</name>
</gene>
<evidence type="ECO:0000313" key="2">
    <source>
        <dbReference type="Proteomes" id="UP000199437"/>
    </source>
</evidence>
<evidence type="ECO:0000313" key="1">
    <source>
        <dbReference type="EMBL" id="SEW37023.1"/>
    </source>
</evidence>
<dbReference type="PIRSF" id="PIRSF032285">
    <property type="entry name" value="UCP032285"/>
    <property type="match status" value="1"/>
</dbReference>
<dbReference type="Gene3D" id="3.40.1350.140">
    <property type="entry name" value="MepB-like"/>
    <property type="match status" value="1"/>
</dbReference>
<sequence>MYERLSLINDTVFSPAGLAISGYTEEFESKDYAACTFLLNEKSVVCRNAKVTPKKVGQFVTFWKRVDQQPIAPFHQSDTADFFVVNVSRAGVLGQFVFPKAVLIEKGIISTNLKEGKRAFRVYPSWDSPTSKQAQQTQQWQLKYFYEINADLNLNRVRMLFGE</sequence>
<dbReference type="OrthoDB" id="4954833at2"/>
<name>A0A1I0R8Z9_9BACT</name>
<organism evidence="1 2">
    <name type="scientific">Roseivirga pacifica</name>
    <dbReference type="NCBI Taxonomy" id="1267423"/>
    <lineage>
        <taxon>Bacteria</taxon>
        <taxon>Pseudomonadati</taxon>
        <taxon>Bacteroidota</taxon>
        <taxon>Cytophagia</taxon>
        <taxon>Cytophagales</taxon>
        <taxon>Roseivirgaceae</taxon>
        <taxon>Roseivirga</taxon>
    </lineage>
</organism>